<feature type="region of interest" description="Disordered" evidence="1">
    <location>
        <begin position="480"/>
        <end position="527"/>
    </location>
</feature>
<evidence type="ECO:0000313" key="4">
    <source>
        <dbReference type="EMBL" id="EGS20461.1"/>
    </source>
</evidence>
<sequence length="581" mass="63705">MAATAIPMTRLGGRAFNYDADDEIEAEYDRLRELARKEGKAHQRKQADYNRQASELIFRENNAPGRVTDSSIDLHGQYVEEAEAILEARIRQARAEGQTHLHVIVGKGNHSAGHVQKLKPRVEQLCDELGLGYETEENEGRIYVDLTGGKGAGKGKGKANSSSSKPSRPSHGRQDGAGKYQKRPSQQERPRPRPQQPPPEEEKTPDLFDCLKPKEVEATVPSIVTDTNETTITPISDSSSSSHKLNNHTPLSPRMSQRATRPEIAFVVLVLSLAVLGFIIALCMAMRMRRRSTTITTLIQQKNSNINAPLNMNFNGSHNNGKSAIWKQAILSTEDDGSAESPLDAIDAEEKGTQRSAASANPFRRRFNFWRAPLFSTTPSPTSNSNGSSTPHASFGACLLDGGYDPLLPHRNVDLEQGFGRFGEVRDEEEACGGRMNLFNRGSSRARGRDWSSLMRNLRRASGEIALAVQRELMELGRRISSGSASELSDEEGKKNGRGTHKEHYPPEDVENGLADRGAEGGSLSSTGLTTGVVVAATVSAWSNMLLDRRRRQRRTDGEWASGEELGSTRREGSLVNGCPV</sequence>
<feature type="compositionally biased region" description="Low complexity" evidence="1">
    <location>
        <begin position="158"/>
        <end position="169"/>
    </location>
</feature>
<dbReference type="GeneID" id="18256331"/>
<feature type="compositionally biased region" description="Basic and acidic residues" evidence="1">
    <location>
        <begin position="491"/>
        <end position="507"/>
    </location>
</feature>
<keyword evidence="2" id="KW-0472">Membrane</keyword>
<keyword evidence="2" id="KW-0812">Transmembrane</keyword>
<evidence type="ECO:0000256" key="2">
    <source>
        <dbReference type="SAM" id="Phobius"/>
    </source>
</evidence>
<name>G0S4I3_CHATD</name>
<dbReference type="Pfam" id="PF01713">
    <property type="entry name" value="Smr"/>
    <property type="match status" value="1"/>
</dbReference>
<gene>
    <name evidence="4" type="ORF">CTHT_0022930</name>
</gene>
<dbReference type="KEGG" id="cthr:CTHT_0022930"/>
<feature type="compositionally biased region" description="Polar residues" evidence="1">
    <location>
        <begin position="222"/>
        <end position="235"/>
    </location>
</feature>
<keyword evidence="5" id="KW-1185">Reference proteome</keyword>
<dbReference type="Gene3D" id="3.30.1370.110">
    <property type="match status" value="1"/>
</dbReference>
<dbReference type="AlphaFoldDB" id="G0S4I3"/>
<dbReference type="HOGENOM" id="CLU_469284_0_0_1"/>
<feature type="region of interest" description="Disordered" evidence="1">
    <location>
        <begin position="145"/>
        <end position="256"/>
    </location>
</feature>
<feature type="transmembrane region" description="Helical" evidence="2">
    <location>
        <begin position="264"/>
        <end position="285"/>
    </location>
</feature>
<dbReference type="InterPro" id="IPR002625">
    <property type="entry name" value="Smr_dom"/>
</dbReference>
<organism evidence="5">
    <name type="scientific">Chaetomium thermophilum (strain DSM 1495 / CBS 144.50 / IMI 039719)</name>
    <name type="common">Thermochaetoides thermophila</name>
    <dbReference type="NCBI Taxonomy" id="759272"/>
    <lineage>
        <taxon>Eukaryota</taxon>
        <taxon>Fungi</taxon>
        <taxon>Dikarya</taxon>
        <taxon>Ascomycota</taxon>
        <taxon>Pezizomycotina</taxon>
        <taxon>Sordariomycetes</taxon>
        <taxon>Sordariomycetidae</taxon>
        <taxon>Sordariales</taxon>
        <taxon>Chaetomiaceae</taxon>
        <taxon>Thermochaetoides</taxon>
    </lineage>
</organism>
<dbReference type="eggNOG" id="KOG2401">
    <property type="taxonomic scope" value="Eukaryota"/>
</dbReference>
<dbReference type="Proteomes" id="UP000008066">
    <property type="component" value="Unassembled WGS sequence"/>
</dbReference>
<feature type="compositionally biased region" description="Polar residues" evidence="1">
    <location>
        <begin position="243"/>
        <end position="256"/>
    </location>
</feature>
<dbReference type="InterPro" id="IPR036063">
    <property type="entry name" value="Smr_dom_sf"/>
</dbReference>
<feature type="region of interest" description="Disordered" evidence="1">
    <location>
        <begin position="551"/>
        <end position="581"/>
    </location>
</feature>
<feature type="compositionally biased region" description="Basic and acidic residues" evidence="1">
    <location>
        <begin position="200"/>
        <end position="217"/>
    </location>
</feature>
<accession>G0S4I3</accession>
<protein>
    <recommendedName>
        <fullName evidence="3">Smr domain-containing protein</fullName>
    </recommendedName>
</protein>
<proteinExistence type="predicted"/>
<reference evidence="4 5" key="1">
    <citation type="journal article" date="2011" name="Cell">
        <title>Insight into structure and assembly of the nuclear pore complex by utilizing the genome of a eukaryotic thermophile.</title>
        <authorList>
            <person name="Amlacher S."/>
            <person name="Sarges P."/>
            <person name="Flemming D."/>
            <person name="van Noort V."/>
            <person name="Kunze R."/>
            <person name="Devos D.P."/>
            <person name="Arumugam M."/>
            <person name="Bork P."/>
            <person name="Hurt E."/>
        </authorList>
    </citation>
    <scope>NUCLEOTIDE SEQUENCE [LARGE SCALE GENOMIC DNA]</scope>
    <source>
        <strain evidence="5">DSM 1495 / CBS 144.50 / IMI 039719</strain>
    </source>
</reference>
<evidence type="ECO:0000256" key="1">
    <source>
        <dbReference type="SAM" id="MobiDB-lite"/>
    </source>
</evidence>
<keyword evidence="2" id="KW-1133">Transmembrane helix</keyword>
<dbReference type="SUPFAM" id="SSF160443">
    <property type="entry name" value="SMR domain-like"/>
    <property type="match status" value="1"/>
</dbReference>
<dbReference type="RefSeq" id="XP_006692757.1">
    <property type="nucleotide sequence ID" value="XM_006692694.1"/>
</dbReference>
<dbReference type="PANTHER" id="PTHR47417:SF1">
    <property type="entry name" value="SMR DOMAIN-CONTAINING PROTEIN YPL199C"/>
    <property type="match status" value="1"/>
</dbReference>
<dbReference type="InterPro" id="IPR053020">
    <property type="entry name" value="Smr_domain_protein"/>
</dbReference>
<dbReference type="SMART" id="SM00463">
    <property type="entry name" value="SMR"/>
    <property type="match status" value="1"/>
</dbReference>
<dbReference type="PANTHER" id="PTHR47417">
    <property type="entry name" value="SMR DOMAIN-CONTAINING PROTEIN YPL199C"/>
    <property type="match status" value="1"/>
</dbReference>
<feature type="domain" description="Smr" evidence="3">
    <location>
        <begin position="72"/>
        <end position="147"/>
    </location>
</feature>
<evidence type="ECO:0000259" key="3">
    <source>
        <dbReference type="PROSITE" id="PS50828"/>
    </source>
</evidence>
<dbReference type="PROSITE" id="PS50828">
    <property type="entry name" value="SMR"/>
    <property type="match status" value="1"/>
</dbReference>
<dbReference type="STRING" id="759272.G0S4I3"/>
<dbReference type="OrthoDB" id="3231855at2759"/>
<evidence type="ECO:0000313" key="5">
    <source>
        <dbReference type="Proteomes" id="UP000008066"/>
    </source>
</evidence>
<dbReference type="EMBL" id="GL988041">
    <property type="protein sequence ID" value="EGS20461.1"/>
    <property type="molecule type" value="Genomic_DNA"/>
</dbReference>